<dbReference type="EMBL" id="LK052945">
    <property type="protein sequence ID" value="CDR45218.1"/>
    <property type="molecule type" value="Genomic_DNA"/>
</dbReference>
<feature type="transmembrane region" description="Helical" evidence="5">
    <location>
        <begin position="169"/>
        <end position="189"/>
    </location>
</feature>
<evidence type="ECO:0000256" key="1">
    <source>
        <dbReference type="ARBA" id="ARBA00022692"/>
    </source>
</evidence>
<evidence type="ECO:0000256" key="3">
    <source>
        <dbReference type="ARBA" id="ARBA00023136"/>
    </source>
</evidence>
<dbReference type="PANTHER" id="PTHR28263">
    <property type="entry name" value="GOLGI TO ER TRAFFIC PROTEIN 2"/>
    <property type="match status" value="1"/>
</dbReference>
<feature type="region of interest" description="Disordered" evidence="4">
    <location>
        <begin position="31"/>
        <end position="70"/>
    </location>
</feature>
<sequence>MSSETLSPAAQRAAARQAKLLAKGKERLDKLTGAAKNEGRVVSDSVGGIAPRPANVNPPPPSTLADINQDDDPAEVDLASQSPLALFEGGGPAGAGFSGAGAQNPFAPGGAGGDDMFSQMLSQMMAGAGGPQAGAGGAGAGPAAGANPFMQGPPMSPFPPAPKTFLDRIFPAIHLLAMVGLAVYVVAVYEPAKRLAEYGWTGAQDGIDWASWGALISRKPREAGVVADAIGLNGLAEVPLLWMFVSVELVLQTTRLFLLRNRPAPPGIINSLLPMLSQFSPQLAVAIQTGVRYLDIFSTFLNDLGVLIFCIGIVTLVGRWKTGEPTGIVDVLADKTSEMLARASEEL</sequence>
<gene>
    <name evidence="6" type="ORF">RHTO0S_10e06876g</name>
</gene>
<dbReference type="Pfam" id="PF08690">
    <property type="entry name" value="GET2"/>
    <property type="match status" value="1"/>
</dbReference>
<accession>A0A061BBG4</accession>
<protein>
    <submittedName>
        <fullName evidence="6">RHTO0S10e06876g1_1</fullName>
    </submittedName>
</protein>
<dbReference type="InterPro" id="IPR028143">
    <property type="entry name" value="Get2/sif1"/>
</dbReference>
<proteinExistence type="predicted"/>
<evidence type="ECO:0000256" key="2">
    <source>
        <dbReference type="ARBA" id="ARBA00022989"/>
    </source>
</evidence>
<organism evidence="6">
    <name type="scientific">Rhodotorula toruloides</name>
    <name type="common">Yeast</name>
    <name type="synonym">Rhodosporidium toruloides</name>
    <dbReference type="NCBI Taxonomy" id="5286"/>
    <lineage>
        <taxon>Eukaryota</taxon>
        <taxon>Fungi</taxon>
        <taxon>Dikarya</taxon>
        <taxon>Basidiomycota</taxon>
        <taxon>Pucciniomycotina</taxon>
        <taxon>Microbotryomycetes</taxon>
        <taxon>Sporidiobolales</taxon>
        <taxon>Sporidiobolaceae</taxon>
        <taxon>Rhodotorula</taxon>
    </lineage>
</organism>
<evidence type="ECO:0000313" key="6">
    <source>
        <dbReference type="EMBL" id="CDR45218.1"/>
    </source>
</evidence>
<reference evidence="6" key="1">
    <citation type="journal article" date="2014" name="Genome Announc.">
        <title>Draft genome sequence of Rhodosporidium toruloides CECT1137, an oleaginous yeast of biotechnological interest.</title>
        <authorList>
            <person name="Morin N."/>
            <person name="Calcas X."/>
            <person name="Devillers H."/>
            <person name="Durrens P."/>
            <person name="Sherman D.J."/>
            <person name="Nicaud J.-M."/>
            <person name="Neuveglise C."/>
        </authorList>
    </citation>
    <scope>NUCLEOTIDE SEQUENCE</scope>
    <source>
        <strain evidence="6">CECT1137</strain>
    </source>
</reference>
<keyword evidence="3 5" id="KW-0472">Membrane</keyword>
<dbReference type="GO" id="GO:0006890">
    <property type="term" value="P:retrograde vesicle-mediated transport, Golgi to endoplasmic reticulum"/>
    <property type="evidence" value="ECO:0007669"/>
    <property type="project" value="TreeGrafter"/>
</dbReference>
<evidence type="ECO:0000256" key="4">
    <source>
        <dbReference type="SAM" id="MobiDB-lite"/>
    </source>
</evidence>
<keyword evidence="2 5" id="KW-1133">Transmembrane helix</keyword>
<name>A0A061BBG4_RHOTO</name>
<dbReference type="PANTHER" id="PTHR28263:SF1">
    <property type="entry name" value="GOLGI TO ER TRAFFIC PROTEIN 2"/>
    <property type="match status" value="1"/>
</dbReference>
<keyword evidence="1 5" id="KW-0812">Transmembrane</keyword>
<evidence type="ECO:0000256" key="5">
    <source>
        <dbReference type="SAM" id="Phobius"/>
    </source>
</evidence>
<dbReference type="OrthoDB" id="5393181at2759"/>
<dbReference type="AlphaFoldDB" id="A0A061BBG4"/>
<feature type="transmembrane region" description="Helical" evidence="5">
    <location>
        <begin position="296"/>
        <end position="317"/>
    </location>
</feature>